<name>A0ABZ0Q810_9VIBR</name>
<reference evidence="1 2" key="1">
    <citation type="submission" date="2023-11" db="EMBL/GenBank/DDBJ databases">
        <title>Plant-associative lifestyle of Vibrio porteresiae and its evolutionary dynamics.</title>
        <authorList>
            <person name="Rameshkumar N."/>
            <person name="Kirti K."/>
        </authorList>
    </citation>
    <scope>NUCLEOTIDE SEQUENCE [LARGE SCALE GENOMIC DNA]</scope>
    <source>
        <strain evidence="1 2">MSSRF30</strain>
    </source>
</reference>
<accession>A0ABZ0Q810</accession>
<gene>
    <name evidence="1" type="ORF">R8Z52_10450</name>
</gene>
<evidence type="ECO:0000313" key="2">
    <source>
        <dbReference type="Proteomes" id="UP001304071"/>
    </source>
</evidence>
<keyword evidence="2" id="KW-1185">Reference proteome</keyword>
<evidence type="ECO:0000313" key="1">
    <source>
        <dbReference type="EMBL" id="WPC72554.1"/>
    </source>
</evidence>
<protein>
    <submittedName>
        <fullName evidence="1">Uncharacterized protein</fullName>
    </submittedName>
</protein>
<organism evidence="1 2">
    <name type="scientific">Vibrio porteresiae DSM 19223</name>
    <dbReference type="NCBI Taxonomy" id="1123496"/>
    <lineage>
        <taxon>Bacteria</taxon>
        <taxon>Pseudomonadati</taxon>
        <taxon>Pseudomonadota</taxon>
        <taxon>Gammaproteobacteria</taxon>
        <taxon>Vibrionales</taxon>
        <taxon>Vibrionaceae</taxon>
        <taxon>Vibrio</taxon>
    </lineage>
</organism>
<proteinExistence type="predicted"/>
<dbReference type="EMBL" id="CP138203">
    <property type="protein sequence ID" value="WPC72554.1"/>
    <property type="molecule type" value="Genomic_DNA"/>
</dbReference>
<sequence>MATRFLMLFMLLLLTMFVGIPKSFAGESPRVDCSVTPDAVGCYDGNTYFCKHGVVTHDVATYWLQSQYGDDPVQCVDGCKSYPGSRGCMDGECWAMSFTSRNGEVCTEGMVEGLNAGGNTSDPEPTPSGEISCDKNFGCGDVQKSLDVLNPILQQFSQAYQDLKFNVNDTFKLMQNDYQYFRAELVKARDDIFKLGQNSDAKQQEILDKLDNLDIGDVDLSGVFSSSDAYNMQNSIISNIRSG</sequence>
<dbReference type="Proteomes" id="UP001304071">
    <property type="component" value="Chromosome 1"/>
</dbReference>
<dbReference type="RefSeq" id="WP_318757073.1">
    <property type="nucleotide sequence ID" value="NZ_CP138203.1"/>
</dbReference>